<dbReference type="EMBL" id="LLEI02000017">
    <property type="protein sequence ID" value="OAJ95588.1"/>
    <property type="molecule type" value="Genomic_DNA"/>
</dbReference>
<evidence type="ECO:0000313" key="3">
    <source>
        <dbReference type="Proteomes" id="UP000078406"/>
    </source>
</evidence>
<dbReference type="RefSeq" id="WP_054963120.1">
    <property type="nucleotide sequence ID" value="NZ_LLEI02000017.1"/>
</dbReference>
<dbReference type="Proteomes" id="UP000078406">
    <property type="component" value="Unassembled WGS sequence"/>
</dbReference>
<name>A0A177Y3Y4_9VIBR</name>
<keyword evidence="1" id="KW-0472">Membrane</keyword>
<accession>A0A177Y3Y4</accession>
<comment type="caution">
    <text evidence="2">The sequence shown here is derived from an EMBL/GenBank/DDBJ whole genome shotgun (WGS) entry which is preliminary data.</text>
</comment>
<dbReference type="AlphaFoldDB" id="A0A177Y3Y4"/>
<organism evidence="2 3">
    <name type="scientific">Vibrio bivalvicida</name>
    <dbReference type="NCBI Taxonomy" id="1276888"/>
    <lineage>
        <taxon>Bacteria</taxon>
        <taxon>Pseudomonadati</taxon>
        <taxon>Pseudomonadota</taxon>
        <taxon>Gammaproteobacteria</taxon>
        <taxon>Vibrionales</taxon>
        <taxon>Vibrionaceae</taxon>
        <taxon>Vibrio</taxon>
        <taxon>Vibrio oreintalis group</taxon>
    </lineage>
</organism>
<reference evidence="2 3" key="1">
    <citation type="journal article" date="2016" name="Syst. Appl. Microbiol.">
        <title>Vibrio bivalvicida sp. nov., a novel larval pathogen for bivalve molluscs reared in a hatchery.</title>
        <authorList>
            <person name="Dubert J."/>
            <person name="Romalde J.L."/>
            <person name="Prado S."/>
            <person name="Barja J.L."/>
        </authorList>
    </citation>
    <scope>NUCLEOTIDE SEQUENCE [LARGE SCALE GENOMIC DNA]</scope>
    <source>
        <strain evidence="2 3">605</strain>
    </source>
</reference>
<protein>
    <submittedName>
        <fullName evidence="2">Pilus assembly protein TadE</fullName>
    </submittedName>
</protein>
<gene>
    <name evidence="2" type="ORF">APB76_03535</name>
</gene>
<keyword evidence="1" id="KW-0812">Transmembrane</keyword>
<feature type="transmembrane region" description="Helical" evidence="1">
    <location>
        <begin position="12"/>
        <end position="30"/>
    </location>
</feature>
<proteinExistence type="predicted"/>
<sequence>MINRRKQHGVASIEFGLGFMAFFLMIMLWAEMGYLAYVSSANDLAIAEASRRAKTTNTMASRSSQQTQFMTEFKRIIREQAGVLGNIIDPDKYRLTVHYFASIEELGRYGGSNDDTCTQNENHSEVECGNPTDSALAIYRVNYDYTPMLAIFMRASSSLTREVVVIQEFERDQFKI</sequence>
<evidence type="ECO:0000256" key="1">
    <source>
        <dbReference type="SAM" id="Phobius"/>
    </source>
</evidence>
<keyword evidence="1" id="KW-1133">Transmembrane helix</keyword>
<evidence type="ECO:0000313" key="2">
    <source>
        <dbReference type="EMBL" id="OAJ95588.1"/>
    </source>
</evidence>